<comment type="caution">
    <text evidence="2">The sequence shown here is derived from an EMBL/GenBank/DDBJ whole genome shotgun (WGS) entry which is preliminary data.</text>
</comment>
<evidence type="ECO:0000313" key="3">
    <source>
        <dbReference type="Proteomes" id="UP000639643"/>
    </source>
</evidence>
<accession>A0A8H6IL98</accession>
<evidence type="ECO:0000256" key="1">
    <source>
        <dbReference type="SAM" id="MobiDB-lite"/>
    </source>
</evidence>
<proteinExistence type="predicted"/>
<organism evidence="2 3">
    <name type="scientific">Colletotrichum musicola</name>
    <dbReference type="NCBI Taxonomy" id="2175873"/>
    <lineage>
        <taxon>Eukaryota</taxon>
        <taxon>Fungi</taxon>
        <taxon>Dikarya</taxon>
        <taxon>Ascomycota</taxon>
        <taxon>Pezizomycotina</taxon>
        <taxon>Sordariomycetes</taxon>
        <taxon>Hypocreomycetidae</taxon>
        <taxon>Glomerellales</taxon>
        <taxon>Glomerellaceae</taxon>
        <taxon>Colletotrichum</taxon>
        <taxon>Colletotrichum orchidearum species complex</taxon>
    </lineage>
</organism>
<protein>
    <submittedName>
        <fullName evidence="2">Uncharacterized protein</fullName>
    </submittedName>
</protein>
<evidence type="ECO:0000313" key="2">
    <source>
        <dbReference type="EMBL" id="KAF6780705.1"/>
    </source>
</evidence>
<name>A0A8H6IL98_9PEZI</name>
<feature type="region of interest" description="Disordered" evidence="1">
    <location>
        <begin position="1"/>
        <end position="23"/>
    </location>
</feature>
<dbReference type="EMBL" id="WIGM01002428">
    <property type="protein sequence ID" value="KAF6780705.1"/>
    <property type="molecule type" value="Genomic_DNA"/>
</dbReference>
<gene>
    <name evidence="2" type="ORF">CMUS01_16815</name>
</gene>
<reference evidence="2" key="1">
    <citation type="journal article" date="2020" name="Phytopathology">
        <title>Genome Sequence Resources of Colletotrichum truncatum, C. plurivorum, C. musicola, and C. sojae: Four Species Pathogenic to Soybean (Glycine max).</title>
        <authorList>
            <person name="Rogerio F."/>
            <person name="Boufleur T.R."/>
            <person name="Ciampi-Guillardi M."/>
            <person name="Sukno S.A."/>
            <person name="Thon M.R."/>
            <person name="Massola Junior N.S."/>
            <person name="Baroncelli R."/>
        </authorList>
    </citation>
    <scope>NUCLEOTIDE SEQUENCE</scope>
    <source>
        <strain evidence="2">LFN0074</strain>
    </source>
</reference>
<sequence length="23" mass="2192">MRTVGASTSASARPTPSASGGSR</sequence>
<dbReference type="AlphaFoldDB" id="A0A8H6IL98"/>
<dbReference type="Proteomes" id="UP000639643">
    <property type="component" value="Unassembled WGS sequence"/>
</dbReference>
<keyword evidence="3" id="KW-1185">Reference proteome</keyword>